<comment type="caution">
    <text evidence="1">The sequence shown here is derived from an EMBL/GenBank/DDBJ whole genome shotgun (WGS) entry which is preliminary data.</text>
</comment>
<gene>
    <name evidence="1" type="ORF">QDQ28_05590</name>
</gene>
<accession>A0AAP4A9P1</accession>
<dbReference type="Proteomes" id="UP001222958">
    <property type="component" value="Unassembled WGS sequence"/>
</dbReference>
<dbReference type="RefSeq" id="WP_279857202.1">
    <property type="nucleotide sequence ID" value="NZ_JARVUX010000002.1"/>
</dbReference>
<name>A0AAP4A9P1_CLOPF</name>
<dbReference type="AlphaFoldDB" id="A0AAP4A9P1"/>
<dbReference type="PROSITE" id="PS51257">
    <property type="entry name" value="PROKAR_LIPOPROTEIN"/>
    <property type="match status" value="1"/>
</dbReference>
<evidence type="ECO:0000313" key="2">
    <source>
        <dbReference type="Proteomes" id="UP001222958"/>
    </source>
</evidence>
<organism evidence="1 2">
    <name type="scientific">Clostridium perfringens</name>
    <dbReference type="NCBI Taxonomy" id="1502"/>
    <lineage>
        <taxon>Bacteria</taxon>
        <taxon>Bacillati</taxon>
        <taxon>Bacillota</taxon>
        <taxon>Clostridia</taxon>
        <taxon>Eubacteriales</taxon>
        <taxon>Clostridiaceae</taxon>
        <taxon>Clostridium</taxon>
    </lineage>
</organism>
<proteinExistence type="predicted"/>
<reference evidence="1" key="1">
    <citation type="submission" date="2023-04" db="EMBL/GenBank/DDBJ databases">
        <title>Epidemiological investigation of Clostridium perfringens isolated from cattle.</title>
        <authorList>
            <person name="Tian R."/>
        </authorList>
    </citation>
    <scope>NUCLEOTIDE SEQUENCE</scope>
    <source>
        <strain evidence="1">ZWCP172</strain>
    </source>
</reference>
<protein>
    <recommendedName>
        <fullName evidence="3">Lipoprotein</fullName>
    </recommendedName>
</protein>
<evidence type="ECO:0008006" key="3">
    <source>
        <dbReference type="Google" id="ProtNLM"/>
    </source>
</evidence>
<evidence type="ECO:0000313" key="1">
    <source>
        <dbReference type="EMBL" id="MDH2335655.1"/>
    </source>
</evidence>
<sequence length="159" mass="17642">MRKGLIVFFSFIIIASVALGCGSDKTKKIEETKIEESSGEVNKNSEGNISKLKHGELLDVNINDKILIIKAKISPSYNNKATIKQNGFNVEDIILNQGGDLFDEIQYWAVADMTDGDESKVISFTLTKDQINAVKNKQLLGNQIVDQANDVWILPSLRN</sequence>
<dbReference type="EMBL" id="JARVUX010000002">
    <property type="protein sequence ID" value="MDH2335655.1"/>
    <property type="molecule type" value="Genomic_DNA"/>
</dbReference>